<protein>
    <submittedName>
        <fullName evidence="1">Uncharacterized protein</fullName>
    </submittedName>
</protein>
<dbReference type="RefSeq" id="WP_023383516.1">
    <property type="nucleotide sequence ID" value="NZ_NTME01000021.1"/>
</dbReference>
<evidence type="ECO:0000313" key="2">
    <source>
        <dbReference type="Proteomes" id="UP000218102"/>
    </source>
</evidence>
<organism evidence="1 2">
    <name type="scientific">Pseudomonas plecoglossicida</name>
    <dbReference type="NCBI Taxonomy" id="70775"/>
    <lineage>
        <taxon>Bacteria</taxon>
        <taxon>Pseudomonadati</taxon>
        <taxon>Pseudomonadota</taxon>
        <taxon>Gammaproteobacteria</taxon>
        <taxon>Pseudomonadales</taxon>
        <taxon>Pseudomonadaceae</taxon>
        <taxon>Pseudomonas</taxon>
    </lineage>
</organism>
<proteinExistence type="predicted"/>
<comment type="caution">
    <text evidence="1">The sequence shown here is derived from an EMBL/GenBank/DDBJ whole genome shotgun (WGS) entry which is preliminary data.</text>
</comment>
<dbReference type="EMBL" id="NTME01000021">
    <property type="protein sequence ID" value="PBJ93950.1"/>
    <property type="molecule type" value="Genomic_DNA"/>
</dbReference>
<sequence length="315" mass="34285">MRFDAQSASAKLSSLRIPAPDIEVLDEVYKSEGDDLTDAIDRAKAGDNSALHYLRGVFFTILPGCTERILQAKLPQPSLPVLISIGKSEGPQFSQDLKQWANGGYVDSDVGQSLCEIYRNAHSQHSASLEPEVLIEAADIEAAEEPVTSDNACEPAGEKTFVTRHVYGGKVAVCFQSDMTRGGEHTIRIEAAESTASKRFNWSDKISIQLSGRELPGVLATFMQMQTKFDGKGHGAQNEKWFTIENQPGKVFLSVNTKGRPPRSVPIGPGDCFGVVTLLIEQMLKNSPFLSADTLLNIVQRTAQIAPQPSSNGHR</sequence>
<evidence type="ECO:0000313" key="1">
    <source>
        <dbReference type="EMBL" id="PBJ93950.1"/>
    </source>
</evidence>
<dbReference type="Proteomes" id="UP000218102">
    <property type="component" value="Unassembled WGS sequence"/>
</dbReference>
<reference evidence="1 2" key="1">
    <citation type="submission" date="2017-09" db="EMBL/GenBank/DDBJ databases">
        <authorList>
            <person name="Ehlers B."/>
            <person name="Leendertz F.H."/>
        </authorList>
    </citation>
    <scope>NUCLEOTIDE SEQUENCE [LARGE SCALE GENOMIC DNA]</scope>
    <source>
        <strain evidence="1 2">DJ-1</strain>
    </source>
</reference>
<name>A0A2A3M1D8_PSEDL</name>
<accession>A0A2A3M1D8</accession>
<gene>
    <name evidence="1" type="ORF">CMV24_19200</name>
</gene>
<dbReference type="AlphaFoldDB" id="A0A2A3M1D8"/>